<feature type="transmembrane region" description="Helical" evidence="6">
    <location>
        <begin position="63"/>
        <end position="81"/>
    </location>
</feature>
<dbReference type="GO" id="GO:0016020">
    <property type="term" value="C:membrane"/>
    <property type="evidence" value="ECO:0007669"/>
    <property type="project" value="UniProtKB-SubCell"/>
</dbReference>
<dbReference type="Pfam" id="PF07947">
    <property type="entry name" value="YhhN"/>
    <property type="match status" value="1"/>
</dbReference>
<dbReference type="OrthoDB" id="1424724at2"/>
<feature type="transmembrane region" description="Helical" evidence="6">
    <location>
        <begin position="142"/>
        <end position="162"/>
    </location>
</feature>
<dbReference type="Proteomes" id="UP000199439">
    <property type="component" value="Unassembled WGS sequence"/>
</dbReference>
<keyword evidence="3 6" id="KW-0812">Transmembrane</keyword>
<feature type="transmembrane region" description="Helical" evidence="6">
    <location>
        <begin position="117"/>
        <end position="136"/>
    </location>
</feature>
<evidence type="ECO:0000256" key="6">
    <source>
        <dbReference type="SAM" id="Phobius"/>
    </source>
</evidence>
<name>A0A1I1S3L1_9FLAO</name>
<feature type="transmembrane region" description="Helical" evidence="6">
    <location>
        <begin position="174"/>
        <end position="195"/>
    </location>
</feature>
<dbReference type="AlphaFoldDB" id="A0A1I1S3L1"/>
<dbReference type="STRING" id="870482.SAMN04487987_11152"/>
<keyword evidence="8" id="KW-1185">Reference proteome</keyword>
<comment type="similarity">
    <text evidence="2">Belongs to the TMEM86 family.</text>
</comment>
<feature type="transmembrane region" description="Helical" evidence="6">
    <location>
        <begin position="87"/>
        <end position="105"/>
    </location>
</feature>
<evidence type="ECO:0000313" key="8">
    <source>
        <dbReference type="Proteomes" id="UP000199439"/>
    </source>
</evidence>
<feature type="transmembrane region" description="Helical" evidence="6">
    <location>
        <begin position="9"/>
        <end position="27"/>
    </location>
</feature>
<organism evidence="7 8">
    <name type="scientific">Algibacter pectinivorans</name>
    <dbReference type="NCBI Taxonomy" id="870482"/>
    <lineage>
        <taxon>Bacteria</taxon>
        <taxon>Pseudomonadati</taxon>
        <taxon>Bacteroidota</taxon>
        <taxon>Flavobacteriia</taxon>
        <taxon>Flavobacteriales</taxon>
        <taxon>Flavobacteriaceae</taxon>
        <taxon>Algibacter</taxon>
    </lineage>
</organism>
<keyword evidence="5 6" id="KW-0472">Membrane</keyword>
<evidence type="ECO:0000256" key="4">
    <source>
        <dbReference type="ARBA" id="ARBA00022989"/>
    </source>
</evidence>
<evidence type="ECO:0000256" key="2">
    <source>
        <dbReference type="ARBA" id="ARBA00007375"/>
    </source>
</evidence>
<evidence type="ECO:0000256" key="3">
    <source>
        <dbReference type="ARBA" id="ARBA00022692"/>
    </source>
</evidence>
<evidence type="ECO:0000256" key="1">
    <source>
        <dbReference type="ARBA" id="ARBA00004141"/>
    </source>
</evidence>
<comment type="subcellular location">
    <subcellularLocation>
        <location evidence="1">Membrane</location>
        <topology evidence="1">Multi-pass membrane protein</topology>
    </subcellularLocation>
</comment>
<feature type="transmembrane region" description="Helical" evidence="6">
    <location>
        <begin position="201"/>
        <end position="222"/>
    </location>
</feature>
<gene>
    <name evidence="7" type="ORF">SAMN04487987_11152</name>
</gene>
<keyword evidence="4 6" id="KW-1133">Transmembrane helix</keyword>
<dbReference type="InterPro" id="IPR012506">
    <property type="entry name" value="TMEM86B-like"/>
</dbReference>
<evidence type="ECO:0000313" key="7">
    <source>
        <dbReference type="EMBL" id="SFD37550.1"/>
    </source>
</evidence>
<protein>
    <submittedName>
        <fullName evidence="7">YhhN-like protein</fullName>
    </submittedName>
</protein>
<dbReference type="RefSeq" id="WP_092853445.1">
    <property type="nucleotide sequence ID" value="NZ_FOMI01000011.1"/>
</dbReference>
<evidence type="ECO:0000256" key="5">
    <source>
        <dbReference type="ARBA" id="ARBA00023136"/>
    </source>
</evidence>
<sequence>MLKFSKETVVFSLLFIIALIIDIIIKINWDASVFRYISKSSLSILLIGYYSFFHKETSRVKQFFMTVALLFFFIGDIFFILYQIELYYIFAIFSFGLAKLFYVFRFSNQGDFRVKQITPALVFCFLLMMLVMYLINDNLDNFFFPTLFYFFISTLFVVFAFLRRDYVDTHSYALVIVGVFLGLASDTLAALVSFYDSDIPFQNIAVMLFYGLSQLFIVLGIVKETNFEPTAEDVINDKS</sequence>
<dbReference type="EMBL" id="FOMI01000011">
    <property type="protein sequence ID" value="SFD37550.1"/>
    <property type="molecule type" value="Genomic_DNA"/>
</dbReference>
<feature type="transmembrane region" description="Helical" evidence="6">
    <location>
        <begin position="33"/>
        <end position="51"/>
    </location>
</feature>
<proteinExistence type="inferred from homology"/>
<accession>A0A1I1S3L1</accession>
<reference evidence="8" key="1">
    <citation type="submission" date="2016-10" db="EMBL/GenBank/DDBJ databases">
        <authorList>
            <person name="Varghese N."/>
            <person name="Submissions S."/>
        </authorList>
    </citation>
    <scope>NUCLEOTIDE SEQUENCE [LARGE SCALE GENOMIC DNA]</scope>
    <source>
        <strain evidence="8">DSM 25730</strain>
    </source>
</reference>